<sequence>MFYRKFPRLCRVALDSKAEIVEISYYMTAKPAPTWDLKNTKLGGVAIWLGLSQPYSTGGLIQPAGEKRFDNTCHAKTGEWCLLEAVYQGAELAQLESPAVPWNGRTIFVKSRLVTAKKHWEMTISDTSGQQLTNMTAPINAVIEGMKA</sequence>
<protein>
    <submittedName>
        <fullName evidence="1">Uncharacterized protein</fullName>
    </submittedName>
</protein>
<keyword evidence="2" id="KW-1185">Reference proteome</keyword>
<name>A0A1Y2F7Y9_PROLT</name>
<evidence type="ECO:0000313" key="2">
    <source>
        <dbReference type="Proteomes" id="UP000193685"/>
    </source>
</evidence>
<proteinExistence type="predicted"/>
<reference evidence="1 2" key="1">
    <citation type="submission" date="2016-07" db="EMBL/GenBank/DDBJ databases">
        <title>Pervasive Adenine N6-methylation of Active Genes in Fungi.</title>
        <authorList>
            <consortium name="DOE Joint Genome Institute"/>
            <person name="Mondo S.J."/>
            <person name="Dannebaum R.O."/>
            <person name="Kuo R.C."/>
            <person name="Labutti K."/>
            <person name="Haridas S."/>
            <person name="Kuo A."/>
            <person name="Salamov A."/>
            <person name="Ahrendt S.R."/>
            <person name="Lipzen A."/>
            <person name="Sullivan W."/>
            <person name="Andreopoulos W.B."/>
            <person name="Clum A."/>
            <person name="Lindquist E."/>
            <person name="Daum C."/>
            <person name="Ramamoorthy G.K."/>
            <person name="Gryganskyi A."/>
            <person name="Culley D."/>
            <person name="Magnuson J.K."/>
            <person name="James T.Y."/>
            <person name="O'Malley M.A."/>
            <person name="Stajich J.E."/>
            <person name="Spatafora J.W."/>
            <person name="Visel A."/>
            <person name="Grigoriev I.V."/>
        </authorList>
    </citation>
    <scope>NUCLEOTIDE SEQUENCE [LARGE SCALE GENOMIC DNA]</scope>
    <source>
        <strain evidence="1 2">12-1054</strain>
    </source>
</reference>
<dbReference type="AlphaFoldDB" id="A0A1Y2F7Y9"/>
<evidence type="ECO:0000313" key="1">
    <source>
        <dbReference type="EMBL" id="ORY79035.1"/>
    </source>
</evidence>
<dbReference type="EMBL" id="MCFI01000016">
    <property type="protein sequence ID" value="ORY79035.1"/>
    <property type="molecule type" value="Genomic_DNA"/>
</dbReference>
<comment type="caution">
    <text evidence="1">The sequence shown here is derived from an EMBL/GenBank/DDBJ whole genome shotgun (WGS) entry which is preliminary data.</text>
</comment>
<dbReference type="GeneID" id="63788060"/>
<dbReference type="RefSeq" id="XP_040723667.1">
    <property type="nucleotide sequence ID" value="XM_040871461.1"/>
</dbReference>
<organism evidence="1 2">
    <name type="scientific">Protomyces lactucae-debilis</name>
    <dbReference type="NCBI Taxonomy" id="2754530"/>
    <lineage>
        <taxon>Eukaryota</taxon>
        <taxon>Fungi</taxon>
        <taxon>Dikarya</taxon>
        <taxon>Ascomycota</taxon>
        <taxon>Taphrinomycotina</taxon>
        <taxon>Taphrinomycetes</taxon>
        <taxon>Taphrinales</taxon>
        <taxon>Protomycetaceae</taxon>
        <taxon>Protomyces</taxon>
    </lineage>
</organism>
<dbReference type="Proteomes" id="UP000193685">
    <property type="component" value="Unassembled WGS sequence"/>
</dbReference>
<accession>A0A1Y2F7Y9</accession>
<gene>
    <name evidence="1" type="ORF">BCR37DRAFT_394378</name>
</gene>